<dbReference type="GO" id="GO:0046914">
    <property type="term" value="F:transition metal ion binding"/>
    <property type="evidence" value="ECO:0007669"/>
    <property type="project" value="InterPro"/>
</dbReference>
<dbReference type="AlphaFoldDB" id="A0A110A6V5"/>
<dbReference type="InterPro" id="IPR007167">
    <property type="entry name" value="Fe-transptr_FeoA-like"/>
</dbReference>
<keyword evidence="1" id="KW-0408">Iron</keyword>
<sequence>MKTSLNHLEKGECGRVIALTCQKATARRLLELGVTPNTRIYCIRWAPMHGAIEVKIRGYLLAVGYNDAASILIEKEGG</sequence>
<feature type="domain" description="Ferrous iron transporter FeoA-like" evidence="2">
    <location>
        <begin position="3"/>
        <end position="75"/>
    </location>
</feature>
<accession>A0A110A6V5</accession>
<dbReference type="PANTHER" id="PTHR42954">
    <property type="entry name" value="FE(2+) TRANSPORT PROTEIN A"/>
    <property type="match status" value="1"/>
</dbReference>
<dbReference type="OrthoDB" id="5340000at2"/>
<evidence type="ECO:0000313" key="5">
    <source>
        <dbReference type="Proteomes" id="UP000068026"/>
    </source>
</evidence>
<dbReference type="Proteomes" id="UP000068026">
    <property type="component" value="Chromosome"/>
</dbReference>
<reference evidence="3 5" key="1">
    <citation type="journal article" date="2016" name="Genome Announc.">
        <title>Complete Genome Sequence of the Amino Acid-Fermenting Clostridium propionicum X2 (DSM 1682).</title>
        <authorList>
            <person name="Poehlein A."/>
            <person name="Schlien K."/>
            <person name="Chowdhury N.P."/>
            <person name="Gottschalk G."/>
            <person name="Buckel W."/>
            <person name="Daniel R."/>
        </authorList>
    </citation>
    <scope>NUCLEOTIDE SEQUENCE [LARGE SCALE GENOMIC DNA]</scope>
    <source>
        <strain evidence="3 5">X2</strain>
    </source>
</reference>
<name>A0A110A6V5_ANAPI</name>
<reference evidence="5" key="2">
    <citation type="submission" date="2016-01" db="EMBL/GenBank/DDBJ databases">
        <authorList>
            <person name="Poehlein A."/>
            <person name="Schlien K."/>
            <person name="Gottschalk G."/>
            <person name="Buckel W."/>
            <person name="Daniel R."/>
        </authorList>
    </citation>
    <scope>NUCLEOTIDE SEQUENCE [LARGE SCALE GENOMIC DNA]</scope>
    <source>
        <strain evidence="5">X2</strain>
    </source>
</reference>
<dbReference type="RefSeq" id="WP_066047860.1">
    <property type="nucleotide sequence ID" value="NZ_CP014223.1"/>
</dbReference>
<keyword evidence="5" id="KW-1185">Reference proteome</keyword>
<dbReference type="Gene3D" id="2.30.30.90">
    <property type="match status" value="1"/>
</dbReference>
<evidence type="ECO:0000313" key="4">
    <source>
        <dbReference type="EMBL" id="SHE45815.1"/>
    </source>
</evidence>
<protein>
    <submittedName>
        <fullName evidence="3">FeoA domain protein</fullName>
    </submittedName>
    <submittedName>
        <fullName evidence="4">Ferrous iron transport protein A</fullName>
    </submittedName>
</protein>
<dbReference type="Pfam" id="PF04023">
    <property type="entry name" value="FeoA"/>
    <property type="match status" value="1"/>
</dbReference>
<dbReference type="SMART" id="SM00899">
    <property type="entry name" value="FeoA"/>
    <property type="match status" value="1"/>
</dbReference>
<proteinExistence type="predicted"/>
<evidence type="ECO:0000259" key="2">
    <source>
        <dbReference type="SMART" id="SM00899"/>
    </source>
</evidence>
<dbReference type="EMBL" id="FQUA01000002">
    <property type="protein sequence ID" value="SHE45815.1"/>
    <property type="molecule type" value="Genomic_DNA"/>
</dbReference>
<reference evidence="6" key="3">
    <citation type="submission" date="2016-11" db="EMBL/GenBank/DDBJ databases">
        <authorList>
            <person name="Jaros S."/>
            <person name="Januszkiewicz K."/>
            <person name="Wedrychowicz H."/>
        </authorList>
    </citation>
    <scope>NUCLEOTIDE SEQUENCE [LARGE SCALE GENOMIC DNA]</scope>
    <source>
        <strain evidence="6">DSM 1682</strain>
    </source>
</reference>
<dbReference type="EMBL" id="CP014223">
    <property type="protein sequence ID" value="AMJ40285.1"/>
    <property type="molecule type" value="Genomic_DNA"/>
</dbReference>
<dbReference type="InterPro" id="IPR038157">
    <property type="entry name" value="FeoA_core_dom"/>
</dbReference>
<dbReference type="InterPro" id="IPR052713">
    <property type="entry name" value="FeoA"/>
</dbReference>
<dbReference type="PANTHER" id="PTHR42954:SF2">
    <property type="entry name" value="FE(2+) TRANSPORT PROTEIN A"/>
    <property type="match status" value="1"/>
</dbReference>
<evidence type="ECO:0000256" key="1">
    <source>
        <dbReference type="ARBA" id="ARBA00023004"/>
    </source>
</evidence>
<dbReference type="KEGG" id="cpro:CPRO_06830"/>
<evidence type="ECO:0000313" key="6">
    <source>
        <dbReference type="Proteomes" id="UP000184204"/>
    </source>
</evidence>
<dbReference type="Proteomes" id="UP000184204">
    <property type="component" value="Unassembled WGS sequence"/>
</dbReference>
<gene>
    <name evidence="3" type="ORF">CPRO_06830</name>
    <name evidence="4" type="ORF">SAMN02745151_00794</name>
</gene>
<organism evidence="4 6">
    <name type="scientific">Anaerotignum propionicum DSM 1682</name>
    <dbReference type="NCBI Taxonomy" id="991789"/>
    <lineage>
        <taxon>Bacteria</taxon>
        <taxon>Bacillati</taxon>
        <taxon>Bacillota</taxon>
        <taxon>Clostridia</taxon>
        <taxon>Lachnospirales</taxon>
        <taxon>Anaerotignaceae</taxon>
        <taxon>Anaerotignum</taxon>
    </lineage>
</organism>
<dbReference type="SUPFAM" id="SSF50037">
    <property type="entry name" value="C-terminal domain of transcriptional repressors"/>
    <property type="match status" value="1"/>
</dbReference>
<evidence type="ECO:0000313" key="3">
    <source>
        <dbReference type="EMBL" id="AMJ40285.1"/>
    </source>
</evidence>
<dbReference type="InterPro" id="IPR008988">
    <property type="entry name" value="Transcriptional_repressor_C"/>
</dbReference>
<reference evidence="4" key="4">
    <citation type="submission" date="2016-11" db="EMBL/GenBank/DDBJ databases">
        <authorList>
            <person name="Varghese N."/>
            <person name="Submissions S."/>
        </authorList>
    </citation>
    <scope>NUCLEOTIDE SEQUENCE</scope>
    <source>
        <strain evidence="4">DSM 1682</strain>
    </source>
</reference>